<comment type="caution">
    <text evidence="1">The sequence shown here is derived from an EMBL/GenBank/DDBJ whole genome shotgun (WGS) entry which is preliminary data.</text>
</comment>
<evidence type="ECO:0000313" key="1">
    <source>
        <dbReference type="EMBL" id="TWT29360.1"/>
    </source>
</evidence>
<dbReference type="Proteomes" id="UP000316714">
    <property type="component" value="Unassembled WGS sequence"/>
</dbReference>
<dbReference type="AlphaFoldDB" id="A0A5C5UUY5"/>
<keyword evidence="2" id="KW-1185">Reference proteome</keyword>
<dbReference type="Gene3D" id="3.40.228.10">
    <property type="entry name" value="Dimethylsulfoxide Reductase, domain 2"/>
    <property type="match status" value="1"/>
</dbReference>
<dbReference type="GO" id="GO:0016787">
    <property type="term" value="F:hydrolase activity"/>
    <property type="evidence" value="ECO:0007669"/>
    <property type="project" value="UniProtKB-KW"/>
</dbReference>
<name>A0A5C5UUY5_9BACT</name>
<dbReference type="EMBL" id="SIHJ01000008">
    <property type="protein sequence ID" value="TWT29360.1"/>
    <property type="molecule type" value="Genomic_DNA"/>
</dbReference>
<dbReference type="SUPFAM" id="SSF53706">
    <property type="entry name" value="Formate dehydrogenase/DMSO reductase, domains 1-3"/>
    <property type="match status" value="1"/>
</dbReference>
<dbReference type="GO" id="GO:0015948">
    <property type="term" value="P:methanogenesis"/>
    <property type="evidence" value="ECO:0007669"/>
    <property type="project" value="InterPro"/>
</dbReference>
<dbReference type="InterPro" id="IPR016457">
    <property type="entry name" value="Formylmethanofuran_DH_bsu"/>
</dbReference>
<dbReference type="PIRSF" id="PIRSF005646">
    <property type="entry name" value="FwdB"/>
    <property type="match status" value="1"/>
</dbReference>
<accession>A0A5C5UUY5</accession>
<dbReference type="OrthoDB" id="240576at2"/>
<reference evidence="1 2" key="1">
    <citation type="submission" date="2019-02" db="EMBL/GenBank/DDBJ databases">
        <title>Deep-cultivation of Planctomycetes and their phenomic and genomic characterization uncovers novel biology.</title>
        <authorList>
            <person name="Wiegand S."/>
            <person name="Jogler M."/>
            <person name="Boedeker C."/>
            <person name="Pinto D."/>
            <person name="Vollmers J."/>
            <person name="Rivas-Marin E."/>
            <person name="Kohn T."/>
            <person name="Peeters S.H."/>
            <person name="Heuer A."/>
            <person name="Rast P."/>
            <person name="Oberbeckmann S."/>
            <person name="Bunk B."/>
            <person name="Jeske O."/>
            <person name="Meyerdierks A."/>
            <person name="Storesund J.E."/>
            <person name="Kallscheuer N."/>
            <person name="Luecker S."/>
            <person name="Lage O.M."/>
            <person name="Pohl T."/>
            <person name="Merkel B.J."/>
            <person name="Hornburger P."/>
            <person name="Mueller R.-W."/>
            <person name="Bruemmer F."/>
            <person name="Labrenz M."/>
            <person name="Spormann A.M."/>
            <person name="Op Den Camp H."/>
            <person name="Overmann J."/>
            <person name="Amann R."/>
            <person name="Jetten M.S.M."/>
            <person name="Mascher T."/>
            <person name="Medema M.H."/>
            <person name="Devos D.P."/>
            <person name="Kaster A.-K."/>
            <person name="Ovreas L."/>
            <person name="Rohde M."/>
            <person name="Galperin M.Y."/>
            <person name="Jogler C."/>
        </authorList>
    </citation>
    <scope>NUCLEOTIDE SEQUENCE [LARGE SCALE GENOMIC DNA]</scope>
    <source>
        <strain evidence="1 2">KOR34</strain>
    </source>
</reference>
<sequence length="427" mass="43454">MASHQTHVDVLCFGCGCLCDDLRVTVDGESALAEGLSCSLGREWLDRVAAWRPGPCVIEGREAPLAEAVARAADLLSAAHAPLVCGLAGAGTDAQRAAVGIADRLGGFVDWTTTPADAAAIESMQTVGAVGVSLGEIAQRADLVVFWQCDPASTHPRHFERYSLQPKSRWLPRGRADRKVVAVGDPASATAAEADSVVELPAGGAVDALVALRAALAGVTLASDPPAPIARLAEQIRDASFAVFFYGDELKRQGAAALTELTLLAQSQQETTRVVTAPLGGAGNAPGAKSVMTWQTGYPMAVSFASGSPEYGAPDFTAESLLARGEVDAVLVVSEDGMAGLSDAAIQAVSRVDSVVLSSAPVDGLGATVRFSTPPLGAAPGGAVFRSDHVALPLHQPLVDAATTDAGVLAAIAARLAPAFSGLPAGP</sequence>
<dbReference type="GO" id="GO:0018493">
    <property type="term" value="F:formylmethanofuran dehydrogenase activity"/>
    <property type="evidence" value="ECO:0007669"/>
    <property type="project" value="InterPro"/>
</dbReference>
<proteinExistence type="predicted"/>
<evidence type="ECO:0000313" key="2">
    <source>
        <dbReference type="Proteomes" id="UP000316714"/>
    </source>
</evidence>
<keyword evidence="1" id="KW-0808">Transferase</keyword>
<organism evidence="1 2">
    <name type="scientific">Posidoniimonas corsicana</name>
    <dbReference type="NCBI Taxonomy" id="1938618"/>
    <lineage>
        <taxon>Bacteria</taxon>
        <taxon>Pseudomonadati</taxon>
        <taxon>Planctomycetota</taxon>
        <taxon>Planctomycetia</taxon>
        <taxon>Pirellulales</taxon>
        <taxon>Lacipirellulaceae</taxon>
        <taxon>Posidoniimonas</taxon>
    </lineage>
</organism>
<protein>
    <submittedName>
        <fullName evidence="1">Formyltransferase/hydrolase complex Fhc subunit B</fullName>
    </submittedName>
</protein>
<keyword evidence="1" id="KW-0378">Hydrolase</keyword>
<dbReference type="GO" id="GO:0016740">
    <property type="term" value="F:transferase activity"/>
    <property type="evidence" value="ECO:0007669"/>
    <property type="project" value="UniProtKB-KW"/>
</dbReference>
<dbReference type="RefSeq" id="WP_146568977.1">
    <property type="nucleotide sequence ID" value="NZ_SIHJ01000008.1"/>
</dbReference>
<gene>
    <name evidence="1" type="primary">fhcB</name>
    <name evidence="1" type="ORF">KOR34_51720</name>
</gene>